<dbReference type="InterPro" id="IPR009057">
    <property type="entry name" value="Homeodomain-like_sf"/>
</dbReference>
<name>A0A2T0ZRR5_9ACTN</name>
<feature type="DNA-binding region" description="H-T-H motif" evidence="2">
    <location>
        <begin position="86"/>
        <end position="105"/>
    </location>
</feature>
<protein>
    <submittedName>
        <fullName evidence="5">TetR family transcriptional regulator</fullName>
    </submittedName>
</protein>
<dbReference type="InterPro" id="IPR050109">
    <property type="entry name" value="HTH-type_TetR-like_transc_reg"/>
</dbReference>
<dbReference type="Gene3D" id="1.10.357.10">
    <property type="entry name" value="Tetracycline Repressor, domain 2"/>
    <property type="match status" value="1"/>
</dbReference>
<evidence type="ECO:0000313" key="5">
    <source>
        <dbReference type="EMBL" id="PRZ39056.1"/>
    </source>
</evidence>
<feature type="region of interest" description="Disordered" evidence="3">
    <location>
        <begin position="1"/>
        <end position="40"/>
    </location>
</feature>
<dbReference type="InterPro" id="IPR001647">
    <property type="entry name" value="HTH_TetR"/>
</dbReference>
<dbReference type="Pfam" id="PF17932">
    <property type="entry name" value="TetR_C_24"/>
    <property type="match status" value="1"/>
</dbReference>
<dbReference type="AlphaFoldDB" id="A0A2T0ZRR5"/>
<dbReference type="PANTHER" id="PTHR30055">
    <property type="entry name" value="HTH-TYPE TRANSCRIPTIONAL REGULATOR RUTR"/>
    <property type="match status" value="1"/>
</dbReference>
<dbReference type="Pfam" id="PF00440">
    <property type="entry name" value="TetR_N"/>
    <property type="match status" value="1"/>
</dbReference>
<dbReference type="InterPro" id="IPR041490">
    <property type="entry name" value="KstR2_TetR_C"/>
</dbReference>
<evidence type="ECO:0000256" key="2">
    <source>
        <dbReference type="PROSITE-ProRule" id="PRU00335"/>
    </source>
</evidence>
<organism evidence="5 6">
    <name type="scientific">Antricoccus suffuscus</name>
    <dbReference type="NCBI Taxonomy" id="1629062"/>
    <lineage>
        <taxon>Bacteria</taxon>
        <taxon>Bacillati</taxon>
        <taxon>Actinomycetota</taxon>
        <taxon>Actinomycetes</taxon>
        <taxon>Geodermatophilales</taxon>
        <taxon>Antricoccaceae</taxon>
        <taxon>Antricoccus</taxon>
    </lineage>
</organism>
<evidence type="ECO:0000259" key="4">
    <source>
        <dbReference type="PROSITE" id="PS50977"/>
    </source>
</evidence>
<evidence type="ECO:0000256" key="1">
    <source>
        <dbReference type="ARBA" id="ARBA00023125"/>
    </source>
</evidence>
<dbReference type="Proteomes" id="UP000237752">
    <property type="component" value="Unassembled WGS sequence"/>
</dbReference>
<feature type="domain" description="HTH tetR-type" evidence="4">
    <location>
        <begin position="63"/>
        <end position="123"/>
    </location>
</feature>
<sequence>MTDGGTLVTDGGTLVTDRQPYVTDGGVQSHSGQIDSPTERSYGCYMPTTRAVHTHASWRTYGPSPVDPVLAAAVEAFNEVGYDGATVRDIARRCGLSVAGIYHHYAGKQEMLFAAMSFTMDELEWRGAAAYAEGGDDPVERFKLQVETLALSHMHWIAQVSIGSTEMRSLTPQNRVVIKRRRADLERRIEEDVLAAIQSGAFAVRYPREAVRAVSVMCIATGQWYNSEGELSPEQIAHRCVAISLDAMRYTGPEVAVEKEAK</sequence>
<evidence type="ECO:0000256" key="3">
    <source>
        <dbReference type="SAM" id="MobiDB-lite"/>
    </source>
</evidence>
<dbReference type="EMBL" id="PVUE01000019">
    <property type="protein sequence ID" value="PRZ39056.1"/>
    <property type="molecule type" value="Genomic_DNA"/>
</dbReference>
<gene>
    <name evidence="5" type="ORF">CLV47_1192</name>
</gene>
<dbReference type="PANTHER" id="PTHR30055:SF237">
    <property type="entry name" value="TRANSCRIPTIONAL REPRESSOR MCE3R"/>
    <property type="match status" value="1"/>
</dbReference>
<proteinExistence type="predicted"/>
<dbReference type="InterPro" id="IPR036271">
    <property type="entry name" value="Tet_transcr_reg_TetR-rel_C_sf"/>
</dbReference>
<dbReference type="SUPFAM" id="SSF48498">
    <property type="entry name" value="Tetracyclin repressor-like, C-terminal domain"/>
    <property type="match status" value="1"/>
</dbReference>
<feature type="compositionally biased region" description="Low complexity" evidence="3">
    <location>
        <begin position="1"/>
        <end position="17"/>
    </location>
</feature>
<keyword evidence="6" id="KW-1185">Reference proteome</keyword>
<accession>A0A2T0ZRR5</accession>
<evidence type="ECO:0000313" key="6">
    <source>
        <dbReference type="Proteomes" id="UP000237752"/>
    </source>
</evidence>
<keyword evidence="1 2" id="KW-0238">DNA-binding</keyword>
<dbReference type="GO" id="GO:0003700">
    <property type="term" value="F:DNA-binding transcription factor activity"/>
    <property type="evidence" value="ECO:0007669"/>
    <property type="project" value="TreeGrafter"/>
</dbReference>
<dbReference type="SUPFAM" id="SSF46689">
    <property type="entry name" value="Homeodomain-like"/>
    <property type="match status" value="1"/>
</dbReference>
<dbReference type="PRINTS" id="PR00455">
    <property type="entry name" value="HTHTETR"/>
</dbReference>
<dbReference type="PROSITE" id="PS50977">
    <property type="entry name" value="HTH_TETR_2"/>
    <property type="match status" value="1"/>
</dbReference>
<feature type="compositionally biased region" description="Polar residues" evidence="3">
    <location>
        <begin position="26"/>
        <end position="36"/>
    </location>
</feature>
<comment type="caution">
    <text evidence="5">The sequence shown here is derived from an EMBL/GenBank/DDBJ whole genome shotgun (WGS) entry which is preliminary data.</text>
</comment>
<dbReference type="GO" id="GO:0000976">
    <property type="term" value="F:transcription cis-regulatory region binding"/>
    <property type="evidence" value="ECO:0007669"/>
    <property type="project" value="TreeGrafter"/>
</dbReference>
<reference evidence="5 6" key="1">
    <citation type="submission" date="2018-03" db="EMBL/GenBank/DDBJ databases">
        <title>Genomic Encyclopedia of Archaeal and Bacterial Type Strains, Phase II (KMG-II): from individual species to whole genera.</title>
        <authorList>
            <person name="Goeker M."/>
        </authorList>
    </citation>
    <scope>NUCLEOTIDE SEQUENCE [LARGE SCALE GENOMIC DNA]</scope>
    <source>
        <strain evidence="5 6">DSM 100065</strain>
    </source>
</reference>